<protein>
    <submittedName>
        <fullName evidence="1">Uncharacterized protein</fullName>
    </submittedName>
</protein>
<gene>
    <name evidence="1" type="ORF">HPB50_008039</name>
</gene>
<accession>A0ACB7TEV5</accession>
<reference evidence="1" key="1">
    <citation type="submission" date="2020-05" db="EMBL/GenBank/DDBJ databases">
        <title>Large-scale comparative analyses of tick genomes elucidate their genetic diversity and vector capacities.</title>
        <authorList>
            <person name="Jia N."/>
            <person name="Wang J."/>
            <person name="Shi W."/>
            <person name="Du L."/>
            <person name="Sun Y."/>
            <person name="Zhan W."/>
            <person name="Jiang J."/>
            <person name="Wang Q."/>
            <person name="Zhang B."/>
            <person name="Ji P."/>
            <person name="Sakyi L.B."/>
            <person name="Cui X."/>
            <person name="Yuan T."/>
            <person name="Jiang B."/>
            <person name="Yang W."/>
            <person name="Lam T.T.-Y."/>
            <person name="Chang Q."/>
            <person name="Ding S."/>
            <person name="Wang X."/>
            <person name="Zhu J."/>
            <person name="Ruan X."/>
            <person name="Zhao L."/>
            <person name="Wei J."/>
            <person name="Que T."/>
            <person name="Du C."/>
            <person name="Cheng J."/>
            <person name="Dai P."/>
            <person name="Han X."/>
            <person name="Huang E."/>
            <person name="Gao Y."/>
            <person name="Liu J."/>
            <person name="Shao H."/>
            <person name="Ye R."/>
            <person name="Li L."/>
            <person name="Wei W."/>
            <person name="Wang X."/>
            <person name="Wang C."/>
            <person name="Yang T."/>
            <person name="Huo Q."/>
            <person name="Li W."/>
            <person name="Guo W."/>
            <person name="Chen H."/>
            <person name="Zhou L."/>
            <person name="Ni X."/>
            <person name="Tian J."/>
            <person name="Zhou Y."/>
            <person name="Sheng Y."/>
            <person name="Liu T."/>
            <person name="Pan Y."/>
            <person name="Xia L."/>
            <person name="Li J."/>
            <person name="Zhao F."/>
            <person name="Cao W."/>
        </authorList>
    </citation>
    <scope>NUCLEOTIDE SEQUENCE</scope>
    <source>
        <strain evidence="1">Hyas-2018</strain>
    </source>
</reference>
<organism evidence="1 2">
    <name type="scientific">Hyalomma asiaticum</name>
    <name type="common">Tick</name>
    <dbReference type="NCBI Taxonomy" id="266040"/>
    <lineage>
        <taxon>Eukaryota</taxon>
        <taxon>Metazoa</taxon>
        <taxon>Ecdysozoa</taxon>
        <taxon>Arthropoda</taxon>
        <taxon>Chelicerata</taxon>
        <taxon>Arachnida</taxon>
        <taxon>Acari</taxon>
        <taxon>Parasitiformes</taxon>
        <taxon>Ixodida</taxon>
        <taxon>Ixodoidea</taxon>
        <taxon>Ixodidae</taxon>
        <taxon>Hyalomminae</taxon>
        <taxon>Hyalomma</taxon>
    </lineage>
</organism>
<comment type="caution">
    <text evidence="1">The sequence shown here is derived from an EMBL/GenBank/DDBJ whole genome shotgun (WGS) entry which is preliminary data.</text>
</comment>
<dbReference type="EMBL" id="CM023481">
    <property type="protein sequence ID" value="KAH6945360.1"/>
    <property type="molecule type" value="Genomic_DNA"/>
</dbReference>
<evidence type="ECO:0000313" key="2">
    <source>
        <dbReference type="Proteomes" id="UP000821845"/>
    </source>
</evidence>
<proteinExistence type="predicted"/>
<keyword evidence="2" id="KW-1185">Reference proteome</keyword>
<name>A0ACB7TEV5_HYAAI</name>
<sequence>MPVKIYYDKMYRTSDNRRGERPQEESRGLSYHAAHAAASPDEDAHASQLSRAIEWCDDQENCCKRMKELWRMLERQSDVERDLDAVHKQARELIETVDEIEEAARRNFDETSIFWEMMSDIRATLERIARD</sequence>
<evidence type="ECO:0000313" key="1">
    <source>
        <dbReference type="EMBL" id="KAH6945360.1"/>
    </source>
</evidence>
<dbReference type="Proteomes" id="UP000821845">
    <property type="component" value="Chromosome 1"/>
</dbReference>